<protein>
    <submittedName>
        <fullName evidence="2">AvrF</fullName>
    </submittedName>
    <submittedName>
        <fullName evidence="1">Type III chaperone ShcE</fullName>
    </submittedName>
</protein>
<gene>
    <name evidence="1" type="primary">shcE</name>
    <name evidence="2" type="ORF">ALP84_01962</name>
    <name evidence="1" type="ORF">PSCICP_06390</name>
</gene>
<reference evidence="1 4" key="2">
    <citation type="submission" date="2020-05" db="EMBL/GenBank/DDBJ databases">
        <title>Genetic diversity of Pseudomonas cichorii.</title>
        <authorList>
            <person name="Tani S."/>
            <person name="Yagi H."/>
            <person name="Hashimoto S."/>
            <person name="Iiyama K."/>
            <person name="Furuya N."/>
        </authorList>
    </citation>
    <scope>NUCLEOTIDE SEQUENCE [LARGE SCALE GENOMIC DNA]</scope>
    <source>
        <strain evidence="1 4">LMG 2162</strain>
    </source>
</reference>
<dbReference type="RefSeq" id="WP_025259536.1">
    <property type="nucleotide sequence ID" value="NZ_BLVV01000003.1"/>
</dbReference>
<keyword evidence="4" id="KW-1185">Reference proteome</keyword>
<evidence type="ECO:0000313" key="2">
    <source>
        <dbReference type="EMBL" id="RMR49607.1"/>
    </source>
</evidence>
<proteinExistence type="predicted"/>
<dbReference type="Pfam" id="PF05932">
    <property type="entry name" value="CesT"/>
    <property type="match status" value="1"/>
</dbReference>
<comment type="caution">
    <text evidence="2">The sequence shown here is derived from an EMBL/GenBank/DDBJ whole genome shotgun (WGS) entry which is preliminary data.</text>
</comment>
<dbReference type="EMBL" id="BLWA01000001">
    <property type="protein sequence ID" value="GFM90667.1"/>
    <property type="molecule type" value="Genomic_DNA"/>
</dbReference>
<reference evidence="2 3" key="1">
    <citation type="submission" date="2018-08" db="EMBL/GenBank/DDBJ databases">
        <title>Recombination of ecologically and evolutionarily significant loci maintains genetic cohesion in the Pseudomonas syringae species complex.</title>
        <authorList>
            <person name="Dillon M."/>
            <person name="Thakur S."/>
            <person name="Almeida R.N.D."/>
            <person name="Weir B.S."/>
            <person name="Guttman D.S."/>
        </authorList>
    </citation>
    <scope>NUCLEOTIDE SEQUENCE [LARGE SCALE GENOMIC DNA]</scope>
    <source>
        <strain evidence="2 3">ICMP 6917</strain>
    </source>
</reference>
<dbReference type="AlphaFoldDB" id="A0A3M4VD95"/>
<dbReference type="Proteomes" id="UP000614982">
    <property type="component" value="Unassembled WGS sequence"/>
</dbReference>
<dbReference type="SUPFAM" id="SSF69635">
    <property type="entry name" value="Type III secretory system chaperone-like"/>
    <property type="match status" value="1"/>
</dbReference>
<name>A0A3M4VD95_PSECI</name>
<evidence type="ECO:0000313" key="1">
    <source>
        <dbReference type="EMBL" id="GFM90667.1"/>
    </source>
</evidence>
<dbReference type="EMBL" id="RBRY01000191">
    <property type="protein sequence ID" value="RMR49607.1"/>
    <property type="molecule type" value="Genomic_DNA"/>
</dbReference>
<dbReference type="Proteomes" id="UP000278332">
    <property type="component" value="Unassembled WGS sequence"/>
</dbReference>
<organism evidence="2 3">
    <name type="scientific">Pseudomonas cichorii</name>
    <dbReference type="NCBI Taxonomy" id="36746"/>
    <lineage>
        <taxon>Bacteria</taxon>
        <taxon>Pseudomonadati</taxon>
        <taxon>Pseudomonadota</taxon>
        <taxon>Gammaproteobacteria</taxon>
        <taxon>Pseudomonadales</taxon>
        <taxon>Pseudomonadaceae</taxon>
        <taxon>Pseudomonas</taxon>
    </lineage>
</organism>
<dbReference type="Gene3D" id="3.30.1460.10">
    <property type="match status" value="1"/>
</dbReference>
<dbReference type="GeneID" id="93658606"/>
<dbReference type="InterPro" id="IPR010261">
    <property type="entry name" value="Tir_chaperone"/>
</dbReference>
<accession>A0A3M4VD95</accession>
<evidence type="ECO:0000313" key="4">
    <source>
        <dbReference type="Proteomes" id="UP000614982"/>
    </source>
</evidence>
<dbReference type="CDD" id="cd17024">
    <property type="entry name" value="T3SC_IA_DspF-like"/>
    <property type="match status" value="1"/>
</dbReference>
<sequence>MANSQRDAQRFIARLSETLGTSLTLQNGVCALYDSQNRQAAVIEVPKLSDNVVIHCSLGQVRKSQENMQRLLNINFDVASLRGCWLALDQQELRLCTQRELARLDEVQFCDLVNGFMTQVQQTRTTVQPLLN</sequence>
<dbReference type="GO" id="GO:0030254">
    <property type="term" value="P:protein secretion by the type III secretion system"/>
    <property type="evidence" value="ECO:0007669"/>
    <property type="project" value="InterPro"/>
</dbReference>
<evidence type="ECO:0000313" key="3">
    <source>
        <dbReference type="Proteomes" id="UP000278332"/>
    </source>
</evidence>
<dbReference type="OrthoDB" id="7026419at2"/>